<reference evidence="4 5" key="1">
    <citation type="submission" date="2019-09" db="EMBL/GenBank/DDBJ databases">
        <title>Bacillus ochoae sp. nov., Paenibacillus whitsoniae sp. nov., Paenibacillus spiritus sp. nov. Isolated from the Mars Exploration Rover during spacecraft assembly.</title>
        <authorList>
            <person name="Seuylemezian A."/>
            <person name="Vaishampayan P."/>
        </authorList>
    </citation>
    <scope>NUCLEOTIDE SEQUENCE [LARGE SCALE GENOMIC DNA]</scope>
    <source>
        <strain evidence="4 5">MER_111</strain>
    </source>
</reference>
<dbReference type="InterPro" id="IPR008243">
    <property type="entry name" value="Chorismate_mutase_AroH"/>
</dbReference>
<evidence type="ECO:0000256" key="3">
    <source>
        <dbReference type="PROSITE-ProRule" id="PRU00514"/>
    </source>
</evidence>
<comment type="catalytic activity">
    <reaction evidence="3">
        <text>chorismate = prephenate</text>
        <dbReference type="Rhea" id="RHEA:13897"/>
        <dbReference type="ChEBI" id="CHEBI:29748"/>
        <dbReference type="ChEBI" id="CHEBI:29934"/>
        <dbReference type="EC" id="5.4.99.5"/>
    </reaction>
</comment>
<dbReference type="EC" id="5.4.99.5" evidence="1 3"/>
<feature type="binding site" evidence="2">
    <location>
        <position position="7"/>
    </location>
    <ligand>
        <name>prephenate</name>
        <dbReference type="ChEBI" id="CHEBI:29934"/>
    </ligand>
</feature>
<evidence type="ECO:0000313" key="4">
    <source>
        <dbReference type="EMBL" id="KAA9006243.1"/>
    </source>
</evidence>
<dbReference type="SUPFAM" id="SSF55298">
    <property type="entry name" value="YjgF-like"/>
    <property type="match status" value="1"/>
</dbReference>
<accession>A0A5J5GEQ2</accession>
<dbReference type="PIRSF" id="PIRSF005965">
    <property type="entry name" value="Chor_mut_AroH"/>
    <property type="match status" value="1"/>
</dbReference>
<dbReference type="GO" id="GO:0046417">
    <property type="term" value="P:chorismate metabolic process"/>
    <property type="evidence" value="ECO:0007669"/>
    <property type="project" value="TreeGrafter"/>
</dbReference>
<dbReference type="AlphaFoldDB" id="A0A5J5GEQ2"/>
<dbReference type="PROSITE" id="PS51167">
    <property type="entry name" value="CHORISMATE_MUT_1"/>
    <property type="match status" value="1"/>
</dbReference>
<dbReference type="Proteomes" id="UP000367750">
    <property type="component" value="Unassembled WGS sequence"/>
</dbReference>
<keyword evidence="3 4" id="KW-0413">Isomerase</keyword>
<sequence>MVNRGIRGAATVSRNDEQEILQETAILLREIVERNGFKPEDVSCVWITMTQDLDATFPAQAVRRLEGWELVPLMCAVEIPVQGSLPRCIRLLVQVNTDKSQREIRHVYLGEAQRLRPDLAEE</sequence>
<dbReference type="PANTHER" id="PTHR21164:SF0">
    <property type="entry name" value="CHORISMATE MUTASE AROH"/>
    <property type="match status" value="1"/>
</dbReference>
<evidence type="ECO:0000256" key="1">
    <source>
        <dbReference type="NCBIfam" id="TIGR01796"/>
    </source>
</evidence>
<dbReference type="CDD" id="cd02185">
    <property type="entry name" value="AroH"/>
    <property type="match status" value="1"/>
</dbReference>
<dbReference type="UniPathway" id="UPA00120">
    <property type="reaction ID" value="UER00203"/>
</dbReference>
<keyword evidence="2 3" id="KW-0057">Aromatic amino acid biosynthesis</keyword>
<protein>
    <recommendedName>
        <fullName evidence="1 3">chorismate mutase</fullName>
        <ecNumber evidence="1 3">5.4.99.5</ecNumber>
    </recommendedName>
</protein>
<dbReference type="GO" id="GO:0008652">
    <property type="term" value="P:amino acid biosynthetic process"/>
    <property type="evidence" value="ECO:0007669"/>
    <property type="project" value="UniProtKB-UniRule"/>
</dbReference>
<dbReference type="PANTHER" id="PTHR21164">
    <property type="entry name" value="CHORISMATE MUTASE"/>
    <property type="match status" value="1"/>
</dbReference>
<name>A0A5J5GEQ2_9BACL</name>
<dbReference type="Gene3D" id="3.30.1330.40">
    <property type="entry name" value="RutC-like"/>
    <property type="match status" value="1"/>
</dbReference>
<proteinExistence type="predicted"/>
<dbReference type="GO" id="GO:0009073">
    <property type="term" value="P:aromatic amino acid family biosynthetic process"/>
    <property type="evidence" value="ECO:0007669"/>
    <property type="project" value="UniProtKB-UniRule"/>
</dbReference>
<dbReference type="NCBIfam" id="TIGR01796">
    <property type="entry name" value="CM_mono_aroH"/>
    <property type="match status" value="1"/>
</dbReference>
<comment type="caution">
    <text evidence="4">The sequence shown here is derived from an EMBL/GenBank/DDBJ whole genome shotgun (WGS) entry which is preliminary data.</text>
</comment>
<dbReference type="EMBL" id="VYKK01000005">
    <property type="protein sequence ID" value="KAA9006243.1"/>
    <property type="molecule type" value="Genomic_DNA"/>
</dbReference>
<dbReference type="InterPro" id="IPR035959">
    <property type="entry name" value="RutC-like_sf"/>
</dbReference>
<gene>
    <name evidence="4" type="primary">aroH</name>
    <name evidence="4" type="ORF">F4V43_04595</name>
</gene>
<feature type="binding site" evidence="2">
    <location>
        <position position="90"/>
    </location>
    <ligand>
        <name>prephenate</name>
        <dbReference type="ChEBI" id="CHEBI:29934"/>
    </ligand>
</feature>
<feature type="binding site" evidence="2">
    <location>
        <position position="108"/>
    </location>
    <ligand>
        <name>prephenate</name>
        <dbReference type="ChEBI" id="CHEBI:29934"/>
    </ligand>
</feature>
<keyword evidence="2 3" id="KW-0028">Amino-acid biosynthesis</keyword>
<dbReference type="GO" id="GO:0004106">
    <property type="term" value="F:chorismate mutase activity"/>
    <property type="evidence" value="ECO:0007669"/>
    <property type="project" value="UniProtKB-UniRule"/>
</dbReference>
<organism evidence="4 5">
    <name type="scientific">Paenibacillus spiritus</name>
    <dbReference type="NCBI Taxonomy" id="2496557"/>
    <lineage>
        <taxon>Bacteria</taxon>
        <taxon>Bacillati</taxon>
        <taxon>Bacillota</taxon>
        <taxon>Bacilli</taxon>
        <taxon>Bacillales</taxon>
        <taxon>Paenibacillaceae</taxon>
        <taxon>Paenibacillus</taxon>
    </lineage>
</organism>
<dbReference type="Pfam" id="PF07736">
    <property type="entry name" value="CM_1"/>
    <property type="match status" value="1"/>
</dbReference>
<evidence type="ECO:0000256" key="2">
    <source>
        <dbReference type="PIRSR" id="PIRSR005965-1"/>
    </source>
</evidence>
<dbReference type="OrthoDB" id="9802232at2"/>
<dbReference type="RefSeq" id="WP_150457074.1">
    <property type="nucleotide sequence ID" value="NZ_VYKK01000005.1"/>
</dbReference>
<evidence type="ECO:0000313" key="5">
    <source>
        <dbReference type="Proteomes" id="UP000367750"/>
    </source>
</evidence>
<keyword evidence="5" id="KW-1185">Reference proteome</keyword>